<accession>A0A084WJX8</accession>
<feature type="domain" description="Peptidase S1" evidence="10">
    <location>
        <begin position="123"/>
        <end position="371"/>
    </location>
</feature>
<keyword evidence="6" id="KW-1015">Disulfide bond</keyword>
<proteinExistence type="inferred from homology"/>
<dbReference type="PROSITE" id="PS00134">
    <property type="entry name" value="TRYPSIN_HIS"/>
    <property type="match status" value="1"/>
</dbReference>
<keyword evidence="5" id="KW-0391">Immunity</keyword>
<evidence type="ECO:0000256" key="5">
    <source>
        <dbReference type="ARBA" id="ARBA00022859"/>
    </source>
</evidence>
<dbReference type="EMBL" id="ATLV01024081">
    <property type="status" value="NOT_ANNOTATED_CDS"/>
    <property type="molecule type" value="Genomic_DNA"/>
</dbReference>
<dbReference type="FunFam" id="2.40.10.10:FF:000028">
    <property type="entry name" value="Serine protease easter"/>
    <property type="match status" value="1"/>
</dbReference>
<evidence type="ECO:0000256" key="7">
    <source>
        <dbReference type="ARBA" id="ARBA00023180"/>
    </source>
</evidence>
<dbReference type="GO" id="GO:0005576">
    <property type="term" value="C:extracellular region"/>
    <property type="evidence" value="ECO:0007669"/>
    <property type="project" value="UniProtKB-SubCell"/>
</dbReference>
<organism evidence="11">
    <name type="scientific">Anopheles sinensis</name>
    <name type="common">Mosquito</name>
    <dbReference type="NCBI Taxonomy" id="74873"/>
    <lineage>
        <taxon>Eukaryota</taxon>
        <taxon>Metazoa</taxon>
        <taxon>Ecdysozoa</taxon>
        <taxon>Arthropoda</taxon>
        <taxon>Hexapoda</taxon>
        <taxon>Insecta</taxon>
        <taxon>Pterygota</taxon>
        <taxon>Neoptera</taxon>
        <taxon>Endopterygota</taxon>
        <taxon>Diptera</taxon>
        <taxon>Nematocera</taxon>
        <taxon>Culicoidea</taxon>
        <taxon>Culicidae</taxon>
        <taxon>Anophelinae</taxon>
        <taxon>Anopheles</taxon>
    </lineage>
</organism>
<keyword evidence="2" id="KW-0964">Secreted</keyword>
<dbReference type="PANTHER" id="PTHR24260">
    <property type="match status" value="1"/>
</dbReference>
<dbReference type="GO" id="GO:0006508">
    <property type="term" value="P:proteolysis"/>
    <property type="evidence" value="ECO:0007669"/>
    <property type="project" value="InterPro"/>
</dbReference>
<name>A0A084WJX8_ANOSI</name>
<dbReference type="OMA" id="DYQNDIA"/>
<evidence type="ECO:0000259" key="10">
    <source>
        <dbReference type="PROSITE" id="PS50240"/>
    </source>
</evidence>
<keyword evidence="3" id="KW-0399">Innate immunity</keyword>
<dbReference type="PROSITE" id="PS50240">
    <property type="entry name" value="TRYPSIN_DOM"/>
    <property type="match status" value="2"/>
</dbReference>
<comment type="similarity">
    <text evidence="8">Belongs to the peptidase S1 family. CLIP subfamily.</text>
</comment>
<gene>
    <name evidence="11" type="ORF">ZHAS_00018563</name>
</gene>
<dbReference type="PANTHER" id="PTHR24260:SF136">
    <property type="entry name" value="GH08193P-RELATED"/>
    <property type="match status" value="1"/>
</dbReference>
<evidence type="ECO:0000256" key="4">
    <source>
        <dbReference type="ARBA" id="ARBA00022729"/>
    </source>
</evidence>
<evidence type="ECO:0000313" key="13">
    <source>
        <dbReference type="Proteomes" id="UP000030765"/>
    </source>
</evidence>
<sequence length="648" mass="72126">MLLRHDDQARGPRGHSPGSTGRKEQVSQTRRSVGDDSVIVCDRISVAAVEVVGSFLCASLDRLDFSPDGKGYQQLAGIFLRIRRTTAPHRASAKCTERSCSKIVSDRPVLGCGVRQLDAIGLVVKGQDTRPGDWPWHVAIYDGKNQKTPTYACGGSIISEYFVLTAAHCFQEPNPVRYSFKTGVHLLSSDIDTINYALFEIIIHPKFDRKLYNDIALLRPENKIVFKTTNVWPICLWSEEANVIDVLKVSGISVGFGFNENHEVSNLLQQAAMNLTARQRCIEMMPDHLDYLAQDEGKICAVGKESGSSVCSGDSGGGLYYANGMVWYLRGIVSAGARKDLGNGQTSCDTSLPATYTDVAKYRPWIDAHEKILDERNLLKDDTCGVVRNENITDEAKKPIFNQYPWNALLEFREAGKPQTHLVCSGVLIHPRYVLTVGHCLDGILRGFSLTSVRLGEFNLRTANDTDPAAPGEETTAQSVDVETFYRHPKINQPMYSNDWALVKLKHDASLSKSNIRTICLPSLDDFKETSLTLTGWKRNKFVFPKLERDTMNLTSPVQCRDEYKKLGVNLPATDDMVCAFHKDQPKANCNNYATGSPLQYIKVVDKKPRYFLAGLMVLNFPFCRMNGSEVFVSLTGASEWIKKTVNG</sequence>
<dbReference type="GO" id="GO:0045087">
    <property type="term" value="P:innate immune response"/>
    <property type="evidence" value="ECO:0007669"/>
    <property type="project" value="UniProtKB-KW"/>
</dbReference>
<dbReference type="EMBL" id="KE525348">
    <property type="protein sequence ID" value="KFB50522.1"/>
    <property type="molecule type" value="Genomic_DNA"/>
</dbReference>
<reference evidence="12" key="2">
    <citation type="submission" date="2020-05" db="UniProtKB">
        <authorList>
            <consortium name="EnsemblMetazoa"/>
        </authorList>
    </citation>
    <scope>IDENTIFICATION</scope>
</reference>
<evidence type="ECO:0000256" key="9">
    <source>
        <dbReference type="SAM" id="MobiDB-lite"/>
    </source>
</evidence>
<dbReference type="VEuPathDB" id="VectorBase:ASIS004091"/>
<dbReference type="InterPro" id="IPR051333">
    <property type="entry name" value="CLIP_Serine_Protease"/>
</dbReference>
<dbReference type="FunFam" id="2.40.10.10:FF:000068">
    <property type="entry name" value="transmembrane protease serine 2"/>
    <property type="match status" value="1"/>
</dbReference>
<dbReference type="InterPro" id="IPR001254">
    <property type="entry name" value="Trypsin_dom"/>
</dbReference>
<feature type="region of interest" description="Disordered" evidence="9">
    <location>
        <begin position="1"/>
        <end position="31"/>
    </location>
</feature>
<dbReference type="InterPro" id="IPR001314">
    <property type="entry name" value="Peptidase_S1A"/>
</dbReference>
<evidence type="ECO:0000256" key="8">
    <source>
        <dbReference type="ARBA" id="ARBA00024195"/>
    </source>
</evidence>
<keyword evidence="7" id="KW-0325">Glycoprotein</keyword>
<dbReference type="Pfam" id="PF00089">
    <property type="entry name" value="Trypsin"/>
    <property type="match status" value="2"/>
</dbReference>
<evidence type="ECO:0000256" key="3">
    <source>
        <dbReference type="ARBA" id="ARBA00022588"/>
    </source>
</evidence>
<dbReference type="PRINTS" id="PR00722">
    <property type="entry name" value="CHYMOTRYPSIN"/>
</dbReference>
<dbReference type="EnsemblMetazoa" id="ASIC018563-RA">
    <property type="protein sequence ID" value="ASIC018563-PA"/>
    <property type="gene ID" value="ASIC018563"/>
</dbReference>
<feature type="domain" description="Peptidase S1" evidence="10">
    <location>
        <begin position="386"/>
        <end position="647"/>
    </location>
</feature>
<dbReference type="GO" id="GO:0004252">
    <property type="term" value="F:serine-type endopeptidase activity"/>
    <property type="evidence" value="ECO:0007669"/>
    <property type="project" value="InterPro"/>
</dbReference>
<evidence type="ECO:0000313" key="11">
    <source>
        <dbReference type="EMBL" id="KFB50522.1"/>
    </source>
</evidence>
<evidence type="ECO:0000256" key="6">
    <source>
        <dbReference type="ARBA" id="ARBA00023157"/>
    </source>
</evidence>
<feature type="compositionally biased region" description="Basic and acidic residues" evidence="9">
    <location>
        <begin position="1"/>
        <end position="10"/>
    </location>
</feature>
<dbReference type="InterPro" id="IPR043504">
    <property type="entry name" value="Peptidase_S1_PA_chymotrypsin"/>
</dbReference>
<dbReference type="InterPro" id="IPR009003">
    <property type="entry name" value="Peptidase_S1_PA"/>
</dbReference>
<evidence type="ECO:0000313" key="12">
    <source>
        <dbReference type="EnsemblMetazoa" id="ASIC018563-PA"/>
    </source>
</evidence>
<dbReference type="SUPFAM" id="SSF50494">
    <property type="entry name" value="Trypsin-like serine proteases"/>
    <property type="match status" value="2"/>
</dbReference>
<dbReference type="VEuPathDB" id="VectorBase:ASIC018563"/>
<reference evidence="11 13" key="1">
    <citation type="journal article" date="2014" name="BMC Genomics">
        <title>Genome sequence of Anopheles sinensis provides insight into genetics basis of mosquito competence for malaria parasites.</title>
        <authorList>
            <person name="Zhou D."/>
            <person name="Zhang D."/>
            <person name="Ding G."/>
            <person name="Shi L."/>
            <person name="Hou Q."/>
            <person name="Ye Y."/>
            <person name="Xu Y."/>
            <person name="Zhou H."/>
            <person name="Xiong C."/>
            <person name="Li S."/>
            <person name="Yu J."/>
            <person name="Hong S."/>
            <person name="Yu X."/>
            <person name="Zou P."/>
            <person name="Chen C."/>
            <person name="Chang X."/>
            <person name="Wang W."/>
            <person name="Lv Y."/>
            <person name="Sun Y."/>
            <person name="Ma L."/>
            <person name="Shen B."/>
            <person name="Zhu C."/>
        </authorList>
    </citation>
    <scope>NUCLEOTIDE SEQUENCE [LARGE SCALE GENOMIC DNA]</scope>
</reference>
<dbReference type="Proteomes" id="UP000030765">
    <property type="component" value="Unassembled WGS sequence"/>
</dbReference>
<dbReference type="AlphaFoldDB" id="A0A084WJX8"/>
<comment type="subcellular location">
    <subcellularLocation>
        <location evidence="1">Secreted</location>
    </subcellularLocation>
</comment>
<dbReference type="SMART" id="SM00020">
    <property type="entry name" value="Tryp_SPc"/>
    <property type="match status" value="2"/>
</dbReference>
<keyword evidence="13" id="KW-1185">Reference proteome</keyword>
<dbReference type="OrthoDB" id="6147874at2759"/>
<evidence type="ECO:0000256" key="1">
    <source>
        <dbReference type="ARBA" id="ARBA00004613"/>
    </source>
</evidence>
<protein>
    <submittedName>
        <fullName evidence="11">AGAP007043-PB-like protein</fullName>
    </submittedName>
</protein>
<dbReference type="InterPro" id="IPR018114">
    <property type="entry name" value="TRYPSIN_HIS"/>
</dbReference>
<dbReference type="STRING" id="74873.A0A084WJX8"/>
<dbReference type="CDD" id="cd00190">
    <property type="entry name" value="Tryp_SPc"/>
    <property type="match status" value="1"/>
</dbReference>
<keyword evidence="4" id="KW-0732">Signal</keyword>
<evidence type="ECO:0000256" key="2">
    <source>
        <dbReference type="ARBA" id="ARBA00022525"/>
    </source>
</evidence>
<dbReference type="Gene3D" id="2.40.10.10">
    <property type="entry name" value="Trypsin-like serine proteases"/>
    <property type="match status" value="3"/>
</dbReference>